<keyword evidence="4" id="KW-1133">Transmembrane helix</keyword>
<accession>A0A4Q5MYI9</accession>
<reference evidence="6 7" key="1">
    <citation type="submission" date="2019-01" db="EMBL/GenBank/DDBJ databases">
        <title>Novel species of Cellulomonas.</title>
        <authorList>
            <person name="Liu Q."/>
            <person name="Xin Y.-H."/>
        </authorList>
    </citation>
    <scope>NUCLEOTIDE SEQUENCE [LARGE SCALE GENOMIC DNA]</scope>
    <source>
        <strain evidence="6 7">HLT2-17</strain>
    </source>
</reference>
<feature type="region of interest" description="Disordered" evidence="3">
    <location>
        <begin position="420"/>
        <end position="465"/>
    </location>
</feature>
<dbReference type="Proteomes" id="UP000293764">
    <property type="component" value="Unassembled WGS sequence"/>
</dbReference>
<evidence type="ECO:0000256" key="2">
    <source>
        <dbReference type="ARBA" id="ARBA00022840"/>
    </source>
</evidence>
<keyword evidence="4" id="KW-0812">Transmembrane</keyword>
<dbReference type="GO" id="GO:0006259">
    <property type="term" value="P:DNA metabolic process"/>
    <property type="evidence" value="ECO:0007669"/>
    <property type="project" value="InterPro"/>
</dbReference>
<feature type="transmembrane region" description="Helical" evidence="4">
    <location>
        <begin position="509"/>
        <end position="527"/>
    </location>
</feature>
<dbReference type="GO" id="GO:0005524">
    <property type="term" value="F:ATP binding"/>
    <property type="evidence" value="ECO:0007669"/>
    <property type="project" value="UniProtKB-KW"/>
</dbReference>
<dbReference type="PROSITE" id="PS50163">
    <property type="entry name" value="RECA_3"/>
    <property type="match status" value="1"/>
</dbReference>
<evidence type="ECO:0000256" key="4">
    <source>
        <dbReference type="SAM" id="Phobius"/>
    </source>
</evidence>
<evidence type="ECO:0000313" key="7">
    <source>
        <dbReference type="Proteomes" id="UP000293764"/>
    </source>
</evidence>
<dbReference type="GO" id="GO:0008094">
    <property type="term" value="F:ATP-dependent activity, acting on DNA"/>
    <property type="evidence" value="ECO:0007669"/>
    <property type="project" value="InterPro"/>
</dbReference>
<dbReference type="InterPro" id="IPR020587">
    <property type="entry name" value="RecA_monomer-monomer_interface"/>
</dbReference>
<evidence type="ECO:0000313" key="6">
    <source>
        <dbReference type="EMBL" id="RYV49983.1"/>
    </source>
</evidence>
<feature type="compositionally biased region" description="Low complexity" evidence="3">
    <location>
        <begin position="427"/>
        <end position="443"/>
    </location>
</feature>
<feature type="transmembrane region" description="Helical" evidence="4">
    <location>
        <begin position="299"/>
        <end position="321"/>
    </location>
</feature>
<keyword evidence="1" id="KW-0547">Nucleotide-binding</keyword>
<evidence type="ECO:0000256" key="3">
    <source>
        <dbReference type="SAM" id="MobiDB-lite"/>
    </source>
</evidence>
<comment type="caution">
    <text evidence="6">The sequence shown here is derived from an EMBL/GenBank/DDBJ whole genome shotgun (WGS) entry which is preliminary data.</text>
</comment>
<protein>
    <submittedName>
        <fullName evidence="6">DUF916 domain-containing protein</fullName>
    </submittedName>
</protein>
<keyword evidence="4" id="KW-0472">Membrane</keyword>
<dbReference type="AlphaFoldDB" id="A0A4Q5MYI9"/>
<sequence>MTHLVVRRILQGALTATLAAAGTFGLTLGQAAVADDATAAWSASPADGAGAQDGRTRFELQADVSAAVTDRVLVANASTAEQTFAVYGADAYNTPAGGYDLRAAATAPTDVGLWVTTDTPTVTIAALSTAVVGFTVTVPEGASPGDHAGGVVVSLVNPTPTADGVLLDTRVAVRLNVRVPGELTPSLEVRAVHASATGSWLPFAPAPTEVSYEVANTGNVKIIGKPRIRVTGPLGLELATGVAVDTQEVLPGQSVTVRSLLDGVAPIGLVAAVVDVDMVAAPGPDTEIPLVSSTASSPFFVVSWTGLAVVLLVAALAWLLVRRARQRRRDGEELWRRLSAEADEADEAGQPVPALGQVAGRSAGRSAGRAIGPAGGPVLTVLAVLVLGSGLFVASAPAAHAAGRTAPLVGAVTPPAPVDDTITLTVPAPSSASSSSASSSGAGPSSGGTTGSSGRPRTASAPGSVVDPAIAPAATEPTGVDAVPVIATEPPAPDLVWSAANRKLSPTQWALVGLGGAGSAGALTLLGRNHLLARRGKGLIA</sequence>
<feature type="transmembrane region" description="Helical" evidence="4">
    <location>
        <begin position="378"/>
        <end position="399"/>
    </location>
</feature>
<feature type="domain" description="RecA family profile 2" evidence="5">
    <location>
        <begin position="150"/>
        <end position="218"/>
    </location>
</feature>
<dbReference type="GO" id="GO:0003677">
    <property type="term" value="F:DNA binding"/>
    <property type="evidence" value="ECO:0007669"/>
    <property type="project" value="InterPro"/>
</dbReference>
<dbReference type="EMBL" id="SDWW01000045">
    <property type="protein sequence ID" value="RYV49983.1"/>
    <property type="molecule type" value="Genomic_DNA"/>
</dbReference>
<gene>
    <name evidence="6" type="ORF">EUA98_15945</name>
</gene>
<proteinExistence type="predicted"/>
<evidence type="ECO:0000259" key="5">
    <source>
        <dbReference type="PROSITE" id="PS50163"/>
    </source>
</evidence>
<dbReference type="OrthoDB" id="4336304at2"/>
<keyword evidence="7" id="KW-1185">Reference proteome</keyword>
<organism evidence="6 7">
    <name type="scientific">Pengzhenrongella frigida</name>
    <dbReference type="NCBI Taxonomy" id="1259133"/>
    <lineage>
        <taxon>Bacteria</taxon>
        <taxon>Bacillati</taxon>
        <taxon>Actinomycetota</taxon>
        <taxon>Actinomycetes</taxon>
        <taxon>Micrococcales</taxon>
        <taxon>Pengzhenrongella</taxon>
    </lineage>
</organism>
<name>A0A4Q5MYI9_9MICO</name>
<keyword evidence="2" id="KW-0067">ATP-binding</keyword>
<dbReference type="RefSeq" id="WP_130103682.1">
    <property type="nucleotide sequence ID" value="NZ_SDWW01000045.1"/>
</dbReference>
<evidence type="ECO:0000256" key="1">
    <source>
        <dbReference type="ARBA" id="ARBA00022741"/>
    </source>
</evidence>